<dbReference type="Proteomes" id="UP000310477">
    <property type="component" value="Unassembled WGS sequence"/>
</dbReference>
<proteinExistence type="predicted"/>
<dbReference type="AlphaFoldDB" id="A0A4U1C7B4"/>
<dbReference type="OrthoDB" id="9807907at2"/>
<dbReference type="Gene3D" id="3.30.950.30">
    <property type="entry name" value="Schlafen, AAA domain"/>
    <property type="match status" value="1"/>
</dbReference>
<organism evidence="1 2">
    <name type="scientific">Pedobacter cryotolerans</name>
    <dbReference type="NCBI Taxonomy" id="2571270"/>
    <lineage>
        <taxon>Bacteria</taxon>
        <taxon>Pseudomonadati</taxon>
        <taxon>Bacteroidota</taxon>
        <taxon>Sphingobacteriia</taxon>
        <taxon>Sphingobacteriales</taxon>
        <taxon>Sphingobacteriaceae</taxon>
        <taxon>Pedobacter</taxon>
    </lineage>
</organism>
<dbReference type="RefSeq" id="WP_136876783.1">
    <property type="nucleotide sequence ID" value="NZ_SWBO01000004.1"/>
</dbReference>
<keyword evidence="2" id="KW-1185">Reference proteome</keyword>
<reference evidence="1 2" key="1">
    <citation type="submission" date="2019-04" db="EMBL/GenBank/DDBJ databases">
        <title>Pedobacter sp. AR-2-6 sp. nov., isolated from Arctic soil.</title>
        <authorList>
            <person name="Dahal R.H."/>
            <person name="Kim D.-U."/>
        </authorList>
    </citation>
    <scope>NUCLEOTIDE SEQUENCE [LARGE SCALE GENOMIC DNA]</scope>
    <source>
        <strain evidence="1 2">AR-2-6</strain>
    </source>
</reference>
<protein>
    <submittedName>
        <fullName evidence="1">Uncharacterized protein</fullName>
    </submittedName>
</protein>
<evidence type="ECO:0000313" key="2">
    <source>
        <dbReference type="Proteomes" id="UP000310477"/>
    </source>
</evidence>
<evidence type="ECO:0000313" key="1">
    <source>
        <dbReference type="EMBL" id="TKC01415.1"/>
    </source>
</evidence>
<sequence length="87" mass="10009">MQDEWVKHFDNLTGTAFGNAIMNNVSLNFAIVEDKVVAVVDVRESATHVFMKNKADKNRKQFYIRRNGSTIELDAEEMIGYVKQKWG</sequence>
<comment type="caution">
    <text evidence="1">The sequence shown here is derived from an EMBL/GenBank/DDBJ whole genome shotgun (WGS) entry which is preliminary data.</text>
</comment>
<name>A0A4U1C7B4_9SPHI</name>
<dbReference type="InterPro" id="IPR038461">
    <property type="entry name" value="Schlafen_AlbA_2_dom_sf"/>
</dbReference>
<dbReference type="EMBL" id="SWBO01000004">
    <property type="protein sequence ID" value="TKC01415.1"/>
    <property type="molecule type" value="Genomic_DNA"/>
</dbReference>
<gene>
    <name evidence="1" type="ORF">FA045_09270</name>
</gene>
<accession>A0A4U1C7B4</accession>